<dbReference type="EMBL" id="CP072756">
    <property type="protein sequence ID" value="QUC21695.1"/>
    <property type="molecule type" value="Genomic_DNA"/>
</dbReference>
<feature type="compositionally biased region" description="Pro residues" evidence="1">
    <location>
        <begin position="958"/>
        <end position="969"/>
    </location>
</feature>
<feature type="compositionally biased region" description="Polar residues" evidence="1">
    <location>
        <begin position="979"/>
        <end position="995"/>
    </location>
</feature>
<name>A0A8E5HU78_USTVR</name>
<sequence length="1499" mass="161498">MPSMKPGYSLSARPLGGYGSKKSQDEWPGGSIPRWVDWSVSKDAELPRSERQVASTPKPSTRGPQVPVSRVSVFPTSSAKSLPDTEPRSSRTTGGRASSSDFAASHHPAGSGSSSSGRLFDSTSRATHPLYKRTRPSVARNTASSHKDPGSTSLSSGSTHHFPGSPKPGLSHGHEREGTQSSAGTRVKEEVETQKMLAQPPMIYPELDRYRDFQRPEYSIRRHDIDVPHRLTTDDLPPPTPGSLLFSGGSSQVSAVSGSPSTKFSESPGPGPYSRDTTPTSISSQSPVFVAPSRIGASHRNGRLPSATTTRPPVTRRRAGSLSNELDTEAVDLHGLAAVRESVTSSSSNSTVKEGERDTRKKGAKGRHLPPPPPSPPPRKSSQKLGKSATKDATEASRSQATGESNAPMVSSFVPSSQTLQAAPPARPSRHNTPDMKSQLLSVTPVIQSNLTSTVRASEGRNNTTLGATTPGPTTSPRCIKHTGSASDISGSARDGAIVPLKTRTSIEKKSRTLPPAAPSSSTQSSSKTRFLFFGRKKAGSSDNTASIEGRTDSKHGKSSRKGPVAGTGHEGYGRVGAVRRRSGSGPALPRSVTDPLASCSSLGSSDSFLADRMNPVVISGGEVIQNRNASSELFRSGSNQSIMGRPSTDSKVSSEGSSIFRHHPASPTGASAATRGPTLRRASQGSQSERVAMESTLAFRRSVHRLRSSPDNPLRLPQPIDTSVHTPSPPMTSLDTSILSDESFNDLHRDLSRDSDASKKLQKKLQSPRKYKWNLFGRSQGQANDKTAKGIEQVGAHFKMVEKRPVAFYAILDASGRDEIEPTDIQEVLRDADVYRKSPRLVNNDGEKFSLPQTCLGDSRVDSAPPILWHASPNHLSNTTLGSSSATDWFGRTMAEAPYVGGKRSRLPQVGRIPPVVKTRSETGSPRSFSKPFWASPQPGVKPRTEIHDPESIATGPTPPKLTTPPPDSTAGDRTSPESRTVTVLHGNSSQTVSPGPGQTDKEFLSFSPRKNSNGTIYASSCSSGAANPFATATAVIPKPDDPPAEDEVWDEYNDLLGEESTKGTQSATSSKGIPFPWERYLNQLSEGKEALESPIIAANSGKTSTCSKAPTHSSSHSADMTEHIRTVLQPKPSPSSTVMSVPMKQKRVQRDTQAKPAKEMALKRDSASSGRTTFSDRTSCSSNDASPLAQVNLRVGSMTVSKWLTFGHVLFSDIRHGLSPTKNSLKHHSVLVIDGLGNDDWSFYAAETYPGASFYNLSPRAPLPAELGNSPTGFPLSPPNHHQIQYMSHSEKFPFAPQSFDALVYRFPVVAPESHYRNILSEARRVLRPNGYIELSILDSDLNNMGNRGRRSIRRLKEQIRLRIPDATFASTPDLVVRLLGRVGFSNIKAARVGIPVATCITRSRHVEKDKQDSGEKRSRPSLAEMMSDNGPLADENITRMVTRVGRWWYTRCYENAAGNKSIWNDKALLSECEQSGTSLKLMVCCARVPDRVTTSL</sequence>
<dbReference type="RefSeq" id="XP_042999368.1">
    <property type="nucleotide sequence ID" value="XM_043143435.1"/>
</dbReference>
<feature type="region of interest" description="Disordered" evidence="1">
    <location>
        <begin position="902"/>
        <end position="1005"/>
    </location>
</feature>
<feature type="compositionally biased region" description="Basic and acidic residues" evidence="1">
    <location>
        <begin position="1408"/>
        <end position="1421"/>
    </location>
</feature>
<dbReference type="Proteomes" id="UP000027002">
    <property type="component" value="Chromosome 4"/>
</dbReference>
<evidence type="ECO:0000256" key="1">
    <source>
        <dbReference type="SAM" id="MobiDB-lite"/>
    </source>
</evidence>
<feature type="compositionally biased region" description="Low complexity" evidence="1">
    <location>
        <begin position="247"/>
        <end position="261"/>
    </location>
</feature>
<feature type="compositionally biased region" description="Low complexity" evidence="1">
    <location>
        <begin position="513"/>
        <end position="529"/>
    </location>
</feature>
<dbReference type="GeneID" id="66066715"/>
<dbReference type="CDD" id="cd02440">
    <property type="entry name" value="AdoMet_MTases"/>
    <property type="match status" value="1"/>
</dbReference>
<feature type="compositionally biased region" description="Polar residues" evidence="1">
    <location>
        <begin position="396"/>
        <end position="421"/>
    </location>
</feature>
<dbReference type="OrthoDB" id="5382952at2759"/>
<feature type="region of interest" description="Disordered" evidence="1">
    <location>
        <begin position="1131"/>
        <end position="1187"/>
    </location>
</feature>
<dbReference type="Gene3D" id="3.40.50.150">
    <property type="entry name" value="Vaccinia Virus protein VP39"/>
    <property type="match status" value="1"/>
</dbReference>
<dbReference type="InterPro" id="IPR029063">
    <property type="entry name" value="SAM-dependent_MTases_sf"/>
</dbReference>
<feature type="compositionally biased region" description="Low complexity" evidence="1">
    <location>
        <begin position="150"/>
        <end position="161"/>
    </location>
</feature>
<evidence type="ECO:0008006" key="4">
    <source>
        <dbReference type="Google" id="ProtNLM"/>
    </source>
</evidence>
<dbReference type="KEGG" id="uvi:66066715"/>
<feature type="compositionally biased region" description="Low complexity" evidence="1">
    <location>
        <begin position="1136"/>
        <end position="1145"/>
    </location>
</feature>
<feature type="compositionally biased region" description="Polar residues" evidence="1">
    <location>
        <begin position="630"/>
        <end position="658"/>
    </location>
</feature>
<protein>
    <recommendedName>
        <fullName evidence="4">Methyltransferase type 11 domain-containing protein</fullName>
    </recommendedName>
</protein>
<feature type="compositionally biased region" description="Low complexity" evidence="1">
    <location>
        <begin position="90"/>
        <end position="117"/>
    </location>
</feature>
<gene>
    <name evidence="2" type="ORF">UV8b_05938</name>
</gene>
<feature type="compositionally biased region" description="Polar residues" evidence="1">
    <location>
        <begin position="435"/>
        <end position="463"/>
    </location>
</feature>
<evidence type="ECO:0000313" key="3">
    <source>
        <dbReference type="Proteomes" id="UP000027002"/>
    </source>
</evidence>
<keyword evidence="3" id="KW-1185">Reference proteome</keyword>
<feature type="region of interest" description="Disordered" evidence="1">
    <location>
        <begin position="1408"/>
        <end position="1433"/>
    </location>
</feature>
<feature type="compositionally biased region" description="Polar residues" evidence="1">
    <location>
        <begin position="52"/>
        <end position="63"/>
    </location>
</feature>
<organism evidence="2 3">
    <name type="scientific">Ustilaginoidea virens</name>
    <name type="common">Rice false smut fungus</name>
    <name type="synonym">Villosiclava virens</name>
    <dbReference type="NCBI Taxonomy" id="1159556"/>
    <lineage>
        <taxon>Eukaryota</taxon>
        <taxon>Fungi</taxon>
        <taxon>Dikarya</taxon>
        <taxon>Ascomycota</taxon>
        <taxon>Pezizomycotina</taxon>
        <taxon>Sordariomycetes</taxon>
        <taxon>Hypocreomycetidae</taxon>
        <taxon>Hypocreales</taxon>
        <taxon>Clavicipitaceae</taxon>
        <taxon>Ustilaginoidea</taxon>
    </lineage>
</organism>
<feature type="compositionally biased region" description="Basic and acidic residues" evidence="1">
    <location>
        <begin position="1150"/>
        <end position="1168"/>
    </location>
</feature>
<feature type="compositionally biased region" description="Basic and acidic residues" evidence="1">
    <location>
        <begin position="224"/>
        <end position="233"/>
    </location>
</feature>
<feature type="compositionally biased region" description="Pro residues" evidence="1">
    <location>
        <begin position="369"/>
        <end position="379"/>
    </location>
</feature>
<feature type="compositionally biased region" description="Polar residues" evidence="1">
    <location>
        <begin position="1169"/>
        <end position="1187"/>
    </location>
</feature>
<reference evidence="2" key="1">
    <citation type="submission" date="2020-03" db="EMBL/GenBank/DDBJ databases">
        <title>A mixture of massive structural variations and highly conserved coding sequences in Ustilaginoidea virens genome.</title>
        <authorList>
            <person name="Zhang K."/>
            <person name="Zhao Z."/>
            <person name="Zhang Z."/>
            <person name="Li Y."/>
            <person name="Hsiang T."/>
            <person name="Sun W."/>
        </authorList>
    </citation>
    <scope>NUCLEOTIDE SEQUENCE</scope>
    <source>
        <strain evidence="2">UV-8b</strain>
    </source>
</reference>
<accession>A0A8E5HU78</accession>
<proteinExistence type="predicted"/>
<feature type="compositionally biased region" description="Low complexity" evidence="1">
    <location>
        <begin position="464"/>
        <end position="475"/>
    </location>
</feature>
<feature type="compositionally biased region" description="Polar residues" evidence="1">
    <location>
        <begin position="721"/>
        <end position="738"/>
    </location>
</feature>
<feature type="region of interest" description="Disordered" evidence="1">
    <location>
        <begin position="630"/>
        <end position="738"/>
    </location>
</feature>
<feature type="compositionally biased region" description="Polar residues" evidence="1">
    <location>
        <begin position="275"/>
        <end position="287"/>
    </location>
</feature>
<feature type="compositionally biased region" description="Basic and acidic residues" evidence="1">
    <location>
        <begin position="40"/>
        <end position="51"/>
    </location>
</feature>
<feature type="region of interest" description="Disordered" evidence="1">
    <location>
        <begin position="1"/>
        <end position="203"/>
    </location>
</feature>
<feature type="compositionally biased region" description="Low complexity" evidence="1">
    <location>
        <begin position="342"/>
        <end position="352"/>
    </location>
</feature>
<feature type="region of interest" description="Disordered" evidence="1">
    <location>
        <begin position="224"/>
        <end position="600"/>
    </location>
</feature>
<dbReference type="SUPFAM" id="SSF53335">
    <property type="entry name" value="S-adenosyl-L-methionine-dependent methyltransferases"/>
    <property type="match status" value="1"/>
</dbReference>
<evidence type="ECO:0000313" key="2">
    <source>
        <dbReference type="EMBL" id="QUC21695.1"/>
    </source>
</evidence>